<evidence type="ECO:0000256" key="1">
    <source>
        <dbReference type="ARBA" id="ARBA00023015"/>
    </source>
</evidence>
<feature type="domain" description="HTH asnC-type" evidence="5">
    <location>
        <begin position="28"/>
        <end position="89"/>
    </location>
</feature>
<dbReference type="Gene3D" id="1.10.10.10">
    <property type="entry name" value="Winged helix-like DNA-binding domain superfamily/Winged helix DNA-binding domain"/>
    <property type="match status" value="1"/>
</dbReference>
<evidence type="ECO:0000256" key="3">
    <source>
        <dbReference type="ARBA" id="ARBA00023163"/>
    </source>
</evidence>
<dbReference type="Pfam" id="PF01037">
    <property type="entry name" value="AsnC_trans_reg"/>
    <property type="match status" value="1"/>
</dbReference>
<evidence type="ECO:0000256" key="2">
    <source>
        <dbReference type="ARBA" id="ARBA00023125"/>
    </source>
</evidence>
<dbReference type="EMBL" id="JAQGLA010000001">
    <property type="protein sequence ID" value="MDA3623942.1"/>
    <property type="molecule type" value="Genomic_DNA"/>
</dbReference>
<dbReference type="SUPFAM" id="SSF54909">
    <property type="entry name" value="Dimeric alpha+beta barrel"/>
    <property type="match status" value="1"/>
</dbReference>
<dbReference type="PRINTS" id="PR00033">
    <property type="entry name" value="HTHASNC"/>
</dbReference>
<dbReference type="PROSITE" id="PS50956">
    <property type="entry name" value="HTH_ASNC_2"/>
    <property type="match status" value="1"/>
</dbReference>
<dbReference type="PANTHER" id="PTHR30154">
    <property type="entry name" value="LEUCINE-RESPONSIVE REGULATORY PROTEIN"/>
    <property type="match status" value="1"/>
</dbReference>
<sequence>MRRKLSRAGTAVDETAATSPENARIRDVDDVDRRILHELGRNARTSLERLAEVSGLAPSSVKRRMARLEASGVIRGYTVQLDQRRLGLGLQALIGVFAAAGVTREALTALLTEQEEIVRAWTTAGSADALALIHARDSDHLEQIILRLQRTKAVVHTRTQILLTELVSRG</sequence>
<dbReference type="InterPro" id="IPR000485">
    <property type="entry name" value="AsnC-type_HTH_dom"/>
</dbReference>
<comment type="caution">
    <text evidence="6">The sequence shown here is derived from an EMBL/GenBank/DDBJ whole genome shotgun (WGS) entry which is preliminary data.</text>
</comment>
<dbReference type="Pfam" id="PF13404">
    <property type="entry name" value="HTH_AsnC-type"/>
    <property type="match status" value="1"/>
</dbReference>
<keyword evidence="3" id="KW-0804">Transcription</keyword>
<dbReference type="Proteomes" id="UP001210380">
    <property type="component" value="Unassembled WGS sequence"/>
</dbReference>
<keyword evidence="2" id="KW-0238">DNA-binding</keyword>
<dbReference type="Gene3D" id="3.30.70.920">
    <property type="match status" value="1"/>
</dbReference>
<dbReference type="InterPro" id="IPR019888">
    <property type="entry name" value="Tscrpt_reg_AsnC-like"/>
</dbReference>
<evidence type="ECO:0000313" key="7">
    <source>
        <dbReference type="Proteomes" id="UP001210380"/>
    </source>
</evidence>
<reference evidence="6 7" key="1">
    <citation type="submission" date="2022-11" db="EMBL/GenBank/DDBJ databases">
        <title>Draft genome sequence of Saccharopolyspora sp. WRP15-2 isolated from rhizosphere soils of wild rice in Thailand.</title>
        <authorList>
            <person name="Duangmal K."/>
            <person name="Kammanee S."/>
            <person name="Muangham S."/>
        </authorList>
    </citation>
    <scope>NUCLEOTIDE SEQUENCE [LARGE SCALE GENOMIC DNA]</scope>
    <source>
        <strain evidence="6 7">WRP15-2</strain>
    </source>
</reference>
<keyword evidence="7" id="KW-1185">Reference proteome</keyword>
<evidence type="ECO:0000256" key="4">
    <source>
        <dbReference type="SAM" id="MobiDB-lite"/>
    </source>
</evidence>
<dbReference type="SMART" id="SM00344">
    <property type="entry name" value="HTH_ASNC"/>
    <property type="match status" value="1"/>
</dbReference>
<protein>
    <submittedName>
        <fullName evidence="6">Lrp/AsnC family transcriptional regulator</fullName>
    </submittedName>
</protein>
<dbReference type="InterPro" id="IPR011008">
    <property type="entry name" value="Dimeric_a/b-barrel"/>
</dbReference>
<organism evidence="6 7">
    <name type="scientific">Saccharopolyspora oryzae</name>
    <dbReference type="NCBI Taxonomy" id="2997343"/>
    <lineage>
        <taxon>Bacteria</taxon>
        <taxon>Bacillati</taxon>
        <taxon>Actinomycetota</taxon>
        <taxon>Actinomycetes</taxon>
        <taxon>Pseudonocardiales</taxon>
        <taxon>Pseudonocardiaceae</taxon>
        <taxon>Saccharopolyspora</taxon>
    </lineage>
</organism>
<gene>
    <name evidence="6" type="ORF">OU415_00760</name>
</gene>
<proteinExistence type="predicted"/>
<dbReference type="InterPro" id="IPR036390">
    <property type="entry name" value="WH_DNA-bd_sf"/>
</dbReference>
<name>A0ABT4US96_9PSEU</name>
<dbReference type="InterPro" id="IPR036388">
    <property type="entry name" value="WH-like_DNA-bd_sf"/>
</dbReference>
<dbReference type="InterPro" id="IPR019887">
    <property type="entry name" value="Tscrpt_reg_AsnC/Lrp_C"/>
</dbReference>
<evidence type="ECO:0000259" key="5">
    <source>
        <dbReference type="PROSITE" id="PS50956"/>
    </source>
</evidence>
<dbReference type="RefSeq" id="WP_270946510.1">
    <property type="nucleotide sequence ID" value="NZ_JAQGLA010000001.1"/>
</dbReference>
<feature type="region of interest" description="Disordered" evidence="4">
    <location>
        <begin position="1"/>
        <end position="21"/>
    </location>
</feature>
<dbReference type="SUPFAM" id="SSF46785">
    <property type="entry name" value="Winged helix' DNA-binding domain"/>
    <property type="match status" value="1"/>
</dbReference>
<dbReference type="PANTHER" id="PTHR30154:SF34">
    <property type="entry name" value="TRANSCRIPTIONAL REGULATOR AZLB"/>
    <property type="match status" value="1"/>
</dbReference>
<accession>A0ABT4US96</accession>
<keyword evidence="1" id="KW-0805">Transcription regulation</keyword>
<evidence type="ECO:0000313" key="6">
    <source>
        <dbReference type="EMBL" id="MDA3623942.1"/>
    </source>
</evidence>